<dbReference type="Pfam" id="PF02504">
    <property type="entry name" value="FA_synthesis"/>
    <property type="match status" value="1"/>
</dbReference>
<evidence type="ECO:0000256" key="4">
    <source>
        <dbReference type="ARBA" id="ARBA00022516"/>
    </source>
</evidence>
<dbReference type="InterPro" id="IPR003664">
    <property type="entry name" value="FA_synthesis"/>
</dbReference>
<keyword evidence="4" id="KW-0444">Lipid biosynthesis</keyword>
<organism evidence="11">
    <name type="scientific">marine sediment metagenome</name>
    <dbReference type="NCBI Taxonomy" id="412755"/>
    <lineage>
        <taxon>unclassified sequences</taxon>
        <taxon>metagenomes</taxon>
        <taxon>ecological metagenomes</taxon>
    </lineage>
</organism>
<evidence type="ECO:0000313" key="11">
    <source>
        <dbReference type="EMBL" id="GAG65628.1"/>
    </source>
</evidence>
<comment type="catalytic activity">
    <reaction evidence="1">
        <text>a fatty acyl-[ACP] + phosphate = an acyl phosphate + holo-[ACP]</text>
        <dbReference type="Rhea" id="RHEA:42292"/>
        <dbReference type="Rhea" id="RHEA-COMP:9685"/>
        <dbReference type="Rhea" id="RHEA-COMP:14125"/>
        <dbReference type="ChEBI" id="CHEBI:43474"/>
        <dbReference type="ChEBI" id="CHEBI:59918"/>
        <dbReference type="ChEBI" id="CHEBI:64479"/>
        <dbReference type="ChEBI" id="CHEBI:138651"/>
        <dbReference type="EC" id="2.3.1.274"/>
    </reaction>
</comment>
<dbReference type="EMBL" id="BART01006552">
    <property type="protein sequence ID" value="GAG65628.1"/>
    <property type="molecule type" value="Genomic_DNA"/>
</dbReference>
<comment type="subcellular location">
    <subcellularLocation>
        <location evidence="2">Cytoplasm</location>
    </subcellularLocation>
</comment>
<evidence type="ECO:0000256" key="6">
    <source>
        <dbReference type="ARBA" id="ARBA00023098"/>
    </source>
</evidence>
<dbReference type="EC" id="2.3.1.274" evidence="9"/>
<keyword evidence="3" id="KW-0963">Cytoplasm</keyword>
<evidence type="ECO:0000256" key="3">
    <source>
        <dbReference type="ARBA" id="ARBA00022490"/>
    </source>
</evidence>
<sequence length="210" mass="21915">MIIAVDAAGGEYAPHEIVKGAVKASQEFGVDIALVGKKSILHVLAGRYLRKPGLTIIDASQVIEFHEPPMEAVLSKPNSSIVVGINLIKDGTASAFVSAGNTGAVLCAALLNLGKSNGVERPAICSILDITSSTPVLLIDAGANADCRPSHLVQFAQLGATFAEQVLGMRSPRVGLLNNGTEETKGNRLIQKSYGLLKNTDLNFIGNVEG</sequence>
<evidence type="ECO:0000256" key="1">
    <source>
        <dbReference type="ARBA" id="ARBA00001232"/>
    </source>
</evidence>
<dbReference type="PANTHER" id="PTHR30100">
    <property type="entry name" value="FATTY ACID/PHOSPHOLIPID SYNTHESIS PROTEIN PLSX"/>
    <property type="match status" value="1"/>
</dbReference>
<accession>X0ZYT9</accession>
<evidence type="ECO:0000256" key="9">
    <source>
        <dbReference type="ARBA" id="ARBA00024069"/>
    </source>
</evidence>
<proteinExistence type="inferred from homology"/>
<name>X0ZYT9_9ZZZZ</name>
<dbReference type="GO" id="GO:0005737">
    <property type="term" value="C:cytoplasm"/>
    <property type="evidence" value="ECO:0007669"/>
    <property type="project" value="UniProtKB-SubCell"/>
</dbReference>
<dbReference type="GO" id="GO:0043811">
    <property type="term" value="F:phosphate:acyl-[acyl carrier protein] acyltransferase activity"/>
    <property type="evidence" value="ECO:0007669"/>
    <property type="project" value="UniProtKB-EC"/>
</dbReference>
<reference evidence="11" key="1">
    <citation type="journal article" date="2014" name="Front. Microbiol.">
        <title>High frequency of phylogenetically diverse reductive dehalogenase-homologous genes in deep subseafloor sedimentary metagenomes.</title>
        <authorList>
            <person name="Kawai M."/>
            <person name="Futagami T."/>
            <person name="Toyoda A."/>
            <person name="Takaki Y."/>
            <person name="Nishi S."/>
            <person name="Hori S."/>
            <person name="Arai W."/>
            <person name="Tsubouchi T."/>
            <person name="Morono Y."/>
            <person name="Uchiyama I."/>
            <person name="Ito T."/>
            <person name="Fujiyama A."/>
            <person name="Inagaki F."/>
            <person name="Takami H."/>
        </authorList>
    </citation>
    <scope>NUCLEOTIDE SEQUENCE</scope>
    <source>
        <strain evidence="11">Expedition CK06-06</strain>
    </source>
</reference>
<protein>
    <recommendedName>
        <fullName evidence="9">phosphate acyltransferase</fullName>
        <ecNumber evidence="9">2.3.1.274</ecNumber>
    </recommendedName>
</protein>
<evidence type="ECO:0000256" key="10">
    <source>
        <dbReference type="ARBA" id="ARBA00046608"/>
    </source>
</evidence>
<dbReference type="SUPFAM" id="SSF53659">
    <property type="entry name" value="Isocitrate/Isopropylmalate dehydrogenase-like"/>
    <property type="match status" value="1"/>
</dbReference>
<dbReference type="GO" id="GO:0008654">
    <property type="term" value="P:phospholipid biosynthetic process"/>
    <property type="evidence" value="ECO:0007669"/>
    <property type="project" value="UniProtKB-KW"/>
</dbReference>
<feature type="non-terminal residue" evidence="11">
    <location>
        <position position="210"/>
    </location>
</feature>
<evidence type="ECO:0000256" key="7">
    <source>
        <dbReference type="ARBA" id="ARBA00023209"/>
    </source>
</evidence>
<comment type="caution">
    <text evidence="11">The sequence shown here is derived from an EMBL/GenBank/DDBJ whole genome shotgun (WGS) entry which is preliminary data.</text>
</comment>
<dbReference type="AlphaFoldDB" id="X0ZYT9"/>
<keyword evidence="5" id="KW-0808">Transferase</keyword>
<dbReference type="HAMAP" id="MF_00019">
    <property type="entry name" value="PlsX"/>
    <property type="match status" value="1"/>
</dbReference>
<keyword evidence="8" id="KW-1208">Phospholipid metabolism</keyword>
<dbReference type="InterPro" id="IPR012281">
    <property type="entry name" value="Phospholipid_synth_PlsX-like"/>
</dbReference>
<evidence type="ECO:0000256" key="5">
    <source>
        <dbReference type="ARBA" id="ARBA00022679"/>
    </source>
</evidence>
<evidence type="ECO:0000256" key="8">
    <source>
        <dbReference type="ARBA" id="ARBA00023264"/>
    </source>
</evidence>
<evidence type="ECO:0000256" key="2">
    <source>
        <dbReference type="ARBA" id="ARBA00004496"/>
    </source>
</evidence>
<keyword evidence="6" id="KW-0443">Lipid metabolism</keyword>
<keyword evidence="7" id="KW-0594">Phospholipid biosynthesis</keyword>
<dbReference type="GO" id="GO:0006633">
    <property type="term" value="P:fatty acid biosynthetic process"/>
    <property type="evidence" value="ECO:0007669"/>
    <property type="project" value="InterPro"/>
</dbReference>
<comment type="subunit">
    <text evidence="10">Homodimer. Probably interacts with PlsY.</text>
</comment>
<gene>
    <name evidence="11" type="ORF">S01H4_14947</name>
</gene>
<dbReference type="PANTHER" id="PTHR30100:SF1">
    <property type="entry name" value="PHOSPHATE ACYLTRANSFERASE"/>
    <property type="match status" value="1"/>
</dbReference>
<dbReference type="Gene3D" id="3.40.718.10">
    <property type="entry name" value="Isopropylmalate Dehydrogenase"/>
    <property type="match status" value="1"/>
</dbReference>